<dbReference type="PANTHER" id="PTHR45790">
    <property type="entry name" value="SIROHEME SYNTHASE-RELATED"/>
    <property type="match status" value="1"/>
</dbReference>
<dbReference type="PANTHER" id="PTHR45790:SF1">
    <property type="entry name" value="SIROHEME SYNTHASE"/>
    <property type="match status" value="1"/>
</dbReference>
<feature type="domain" description="Tetrapyrrole methylase" evidence="8">
    <location>
        <begin position="40"/>
        <end position="250"/>
    </location>
</feature>
<protein>
    <recommendedName>
        <fullName evidence="2">uroporphyrinogen-III C-methyltransferase</fullName>
        <ecNumber evidence="2">2.1.1.107</ecNumber>
    </recommendedName>
</protein>
<dbReference type="Pfam" id="PF00590">
    <property type="entry name" value="TP_methylase"/>
    <property type="match status" value="1"/>
</dbReference>
<evidence type="ECO:0000256" key="6">
    <source>
        <dbReference type="ARBA" id="ARBA00023244"/>
    </source>
</evidence>
<dbReference type="Gene3D" id="3.30.950.10">
    <property type="entry name" value="Methyltransferase, Cobalt-precorrin-4 Transmethylase, Domain 2"/>
    <property type="match status" value="1"/>
</dbReference>
<evidence type="ECO:0000313" key="10">
    <source>
        <dbReference type="Proteomes" id="UP000610203"/>
    </source>
</evidence>
<gene>
    <name evidence="9" type="ORF">GCM10016272_19470</name>
</gene>
<evidence type="ECO:0000256" key="7">
    <source>
        <dbReference type="ARBA" id="ARBA00025705"/>
    </source>
</evidence>
<reference evidence="10" key="1">
    <citation type="journal article" date="2019" name="Int. J. Syst. Evol. Microbiol.">
        <title>The Global Catalogue of Microorganisms (GCM) 10K type strain sequencing project: providing services to taxonomists for standard genome sequencing and annotation.</title>
        <authorList>
            <consortium name="The Broad Institute Genomics Platform"/>
            <consortium name="The Broad Institute Genome Sequencing Center for Infectious Disease"/>
            <person name="Wu L."/>
            <person name="Ma J."/>
        </authorList>
    </citation>
    <scope>NUCLEOTIDE SEQUENCE [LARGE SCALE GENOMIC DNA]</scope>
    <source>
        <strain evidence="10">KCTC 42280</strain>
    </source>
</reference>
<accession>A0ABQ3GRV0</accession>
<evidence type="ECO:0000313" key="9">
    <source>
        <dbReference type="EMBL" id="GHD34304.1"/>
    </source>
</evidence>
<proteinExistence type="predicted"/>
<dbReference type="EC" id="2.1.1.107" evidence="2"/>
<comment type="caution">
    <text evidence="9">The sequence shown here is derived from an EMBL/GenBank/DDBJ whole genome shotgun (WGS) entry which is preliminary data.</text>
</comment>
<evidence type="ECO:0000256" key="3">
    <source>
        <dbReference type="ARBA" id="ARBA00022603"/>
    </source>
</evidence>
<keyword evidence="10" id="KW-1185">Reference proteome</keyword>
<dbReference type="InterPro" id="IPR050161">
    <property type="entry name" value="Siro_Cobalamin_biosynth"/>
</dbReference>
<evidence type="ECO:0000256" key="4">
    <source>
        <dbReference type="ARBA" id="ARBA00022679"/>
    </source>
</evidence>
<dbReference type="NCBIfam" id="NF004790">
    <property type="entry name" value="PRK06136.1"/>
    <property type="match status" value="1"/>
</dbReference>
<dbReference type="NCBIfam" id="TIGR01469">
    <property type="entry name" value="cobA_cysG_Cterm"/>
    <property type="match status" value="1"/>
</dbReference>
<dbReference type="EMBL" id="BMZR01000003">
    <property type="protein sequence ID" value="GHD34304.1"/>
    <property type="molecule type" value="Genomic_DNA"/>
</dbReference>
<dbReference type="CDD" id="cd11642">
    <property type="entry name" value="SUMT"/>
    <property type="match status" value="1"/>
</dbReference>
<dbReference type="InterPro" id="IPR006366">
    <property type="entry name" value="CobA/CysG_C"/>
</dbReference>
<name>A0ABQ3GRV0_9GAMM</name>
<comment type="pathway">
    <text evidence="1">Cofactor biosynthesis; adenosylcobalamin biosynthesis.</text>
</comment>
<keyword evidence="6" id="KW-0627">Porphyrin biosynthesis</keyword>
<organism evidence="9 10">
    <name type="scientific">Psychrobacter glaciei</name>
    <dbReference type="NCBI Taxonomy" id="619771"/>
    <lineage>
        <taxon>Bacteria</taxon>
        <taxon>Pseudomonadati</taxon>
        <taxon>Pseudomonadota</taxon>
        <taxon>Gammaproteobacteria</taxon>
        <taxon>Moraxellales</taxon>
        <taxon>Moraxellaceae</taxon>
        <taxon>Psychrobacter</taxon>
    </lineage>
</organism>
<dbReference type="InterPro" id="IPR014777">
    <property type="entry name" value="4pyrrole_Mease_sub1"/>
</dbReference>
<evidence type="ECO:0000259" key="8">
    <source>
        <dbReference type="Pfam" id="PF00590"/>
    </source>
</evidence>
<keyword evidence="5" id="KW-0949">S-adenosyl-L-methionine</keyword>
<keyword evidence="4" id="KW-0808">Transferase</keyword>
<dbReference type="RefSeq" id="WP_189585208.1">
    <property type="nucleotide sequence ID" value="NZ_BMZR01000003.1"/>
</dbReference>
<dbReference type="InterPro" id="IPR000878">
    <property type="entry name" value="4pyrrol_Mease"/>
</dbReference>
<dbReference type="Gene3D" id="3.40.1010.10">
    <property type="entry name" value="Cobalt-precorrin-4 Transmethylase, Domain 1"/>
    <property type="match status" value="1"/>
</dbReference>
<dbReference type="InterPro" id="IPR014776">
    <property type="entry name" value="4pyrrole_Mease_sub2"/>
</dbReference>
<dbReference type="SUPFAM" id="SSF53790">
    <property type="entry name" value="Tetrapyrrole methylase"/>
    <property type="match status" value="1"/>
</dbReference>
<evidence type="ECO:0000256" key="2">
    <source>
        <dbReference type="ARBA" id="ARBA00012162"/>
    </source>
</evidence>
<dbReference type="Proteomes" id="UP000610203">
    <property type="component" value="Unassembled WGS sequence"/>
</dbReference>
<dbReference type="InterPro" id="IPR035996">
    <property type="entry name" value="4pyrrol_Methylase_sf"/>
</dbReference>
<evidence type="ECO:0000256" key="1">
    <source>
        <dbReference type="ARBA" id="ARBA00004953"/>
    </source>
</evidence>
<keyword evidence="3" id="KW-0489">Methyltransferase</keyword>
<comment type="pathway">
    <text evidence="7">Porphyrin-containing compound metabolism; siroheme biosynthesis; precorrin-2 from uroporphyrinogen III: step 1/1.</text>
</comment>
<evidence type="ECO:0000256" key="5">
    <source>
        <dbReference type="ARBA" id="ARBA00022691"/>
    </source>
</evidence>
<sequence>MTDSSAFIATLPSNDLSNKKCNVNVLNTPPTIAEGGKVGTVHLVGAGSGDPELLTLKALRVMQRADIVLYDSLVSEDILDMCALTAEKIFVGKRRANHALPQEGINELLVKHALAGKTVVRLKGGDPFIFGRGGEELQEVVRHGIRFESIPGITAASAAASRAGIPLTHRDHAQAVKFVTACKKSGAANNDYDEHLDSKQTVVFYMGLHRLGELTEGLIAAGRDSETPFAVISHASLPTQQLLIGTLGSIANQQAIAKLPTPALLIMGDVVTLYHEFADYNLGAVGKGAFVDVNKVISSNHLIPNLESMT</sequence>